<reference evidence="5" key="3">
    <citation type="submission" date="2025-04" db="UniProtKB">
        <authorList>
            <consortium name="RefSeq"/>
        </authorList>
    </citation>
    <scope>IDENTIFICATION</scope>
    <source>
        <strain evidence="5">CBS 781.70</strain>
    </source>
</reference>
<dbReference type="Proteomes" id="UP000504638">
    <property type="component" value="Unplaced"/>
</dbReference>
<proteinExistence type="predicted"/>
<evidence type="ECO:0000313" key="3">
    <source>
        <dbReference type="EMBL" id="KAF1808209.1"/>
    </source>
</evidence>
<evidence type="ECO:0000313" key="5">
    <source>
        <dbReference type="RefSeq" id="XP_033529840.1"/>
    </source>
</evidence>
<feature type="compositionally biased region" description="Low complexity" evidence="1">
    <location>
        <begin position="311"/>
        <end position="330"/>
    </location>
</feature>
<keyword evidence="2" id="KW-0732">Signal</keyword>
<feature type="compositionally biased region" description="Basic residues" evidence="1">
    <location>
        <begin position="76"/>
        <end position="92"/>
    </location>
</feature>
<dbReference type="RefSeq" id="XP_033529840.1">
    <property type="nucleotide sequence ID" value="XM_033682059.1"/>
</dbReference>
<feature type="region of interest" description="Disordered" evidence="1">
    <location>
        <begin position="398"/>
        <end position="490"/>
    </location>
</feature>
<feature type="compositionally biased region" description="Pro residues" evidence="1">
    <location>
        <begin position="301"/>
        <end position="310"/>
    </location>
</feature>
<name>A0A6G1FR95_9PEZI</name>
<keyword evidence="4" id="KW-1185">Reference proteome</keyword>
<protein>
    <submittedName>
        <fullName evidence="3 5">Uncharacterized protein</fullName>
    </submittedName>
</protein>
<evidence type="ECO:0000256" key="2">
    <source>
        <dbReference type="SAM" id="SignalP"/>
    </source>
</evidence>
<feature type="region of interest" description="Disordered" evidence="1">
    <location>
        <begin position="183"/>
        <end position="205"/>
    </location>
</feature>
<feature type="region of interest" description="Disordered" evidence="1">
    <location>
        <begin position="34"/>
        <end position="120"/>
    </location>
</feature>
<dbReference type="EMBL" id="ML975188">
    <property type="protein sequence ID" value="KAF1808209.1"/>
    <property type="molecule type" value="Genomic_DNA"/>
</dbReference>
<reference evidence="5" key="2">
    <citation type="submission" date="2020-04" db="EMBL/GenBank/DDBJ databases">
        <authorList>
            <consortium name="NCBI Genome Project"/>
        </authorList>
    </citation>
    <scope>NUCLEOTIDE SEQUENCE</scope>
    <source>
        <strain evidence="5">CBS 781.70</strain>
    </source>
</reference>
<evidence type="ECO:0000313" key="4">
    <source>
        <dbReference type="Proteomes" id="UP000504638"/>
    </source>
</evidence>
<reference evidence="3 5" key="1">
    <citation type="submission" date="2020-01" db="EMBL/GenBank/DDBJ databases">
        <authorList>
            <consortium name="DOE Joint Genome Institute"/>
            <person name="Haridas S."/>
            <person name="Albert R."/>
            <person name="Binder M."/>
            <person name="Bloem J."/>
            <person name="Labutti K."/>
            <person name="Salamov A."/>
            <person name="Andreopoulos B."/>
            <person name="Baker S.E."/>
            <person name="Barry K."/>
            <person name="Bills G."/>
            <person name="Bluhm B.H."/>
            <person name="Cannon C."/>
            <person name="Castanera R."/>
            <person name="Culley D.E."/>
            <person name="Daum C."/>
            <person name="Ezra D."/>
            <person name="Gonzalez J.B."/>
            <person name="Henrissat B."/>
            <person name="Kuo A."/>
            <person name="Liang C."/>
            <person name="Lipzen A."/>
            <person name="Lutzoni F."/>
            <person name="Magnuson J."/>
            <person name="Mondo S."/>
            <person name="Nolan M."/>
            <person name="Ohm R."/>
            <person name="Pangilinan J."/>
            <person name="Park H.-J."/>
            <person name="Ramirez L."/>
            <person name="Alfaro M."/>
            <person name="Sun H."/>
            <person name="Tritt A."/>
            <person name="Yoshinaga Y."/>
            <person name="Zwiers L.-H."/>
            <person name="Turgeon B.G."/>
            <person name="Goodwin S.B."/>
            <person name="Spatafora J.W."/>
            <person name="Crous P.W."/>
            <person name="Grigoriev I.V."/>
        </authorList>
    </citation>
    <scope>NUCLEOTIDE SEQUENCE</scope>
    <source>
        <strain evidence="3 5">CBS 781.70</strain>
    </source>
</reference>
<sequence length="535" mass="51962">MRSLHILFIVSVAVLCLLYIPSVASATPDLLARHQRHGEVSEPRRNGKGSKGNGQAEAQRANTTKNAGKGVERNRNNGKGKGSKGGKGRGRGSRVGNQSGNAHNATLVGGGGASAATSTTTQLAEQTITQQVTEKVTVTEAVPAESQTVPAAEGTGNLTGEHTPAAPIAPNIIASSADSINHTTTLSAGPSALPGQDQHVSPSAGLDPSSFVFAPGSPGAVAETSAIPTHTSPAAILQTSSHAGAALEPQSHGVPLAVVPLPGGPSTAIVGAPSAVFTFASTGAGATTHPVQGTQQAQAQPAPPTMPEALPPAFSLAPDAAVPSAPSSAAPAPPPAQPGGEVCACQCTCSVDSFQASPPPPPPPVAAAGGLVPSTFGSTGSLSASTLAAPPPVSFAVASSASAPTEGPLAPQTPSTASIPQPTVGEAAGTGPRVDGVSSIPPSPAPSEAAPTPVVSSPPEAASTVNPKGAPDALTGEIVPPGTGVSSGAIPSGAGAQSAIDLALTRLPFDIQSISFADVVTVPLLGRGAVPTGPP</sequence>
<organism evidence="3">
    <name type="scientific">Eremomyces bilateralis CBS 781.70</name>
    <dbReference type="NCBI Taxonomy" id="1392243"/>
    <lineage>
        <taxon>Eukaryota</taxon>
        <taxon>Fungi</taxon>
        <taxon>Dikarya</taxon>
        <taxon>Ascomycota</taxon>
        <taxon>Pezizomycotina</taxon>
        <taxon>Dothideomycetes</taxon>
        <taxon>Dothideomycetes incertae sedis</taxon>
        <taxon>Eremomycetales</taxon>
        <taxon>Eremomycetaceae</taxon>
        <taxon>Eremomyces</taxon>
    </lineage>
</organism>
<gene>
    <name evidence="3 5" type="ORF">P152DRAFT_485649</name>
</gene>
<feature type="compositionally biased region" description="Low complexity" evidence="1">
    <location>
        <begin position="446"/>
        <end position="465"/>
    </location>
</feature>
<evidence type="ECO:0000256" key="1">
    <source>
        <dbReference type="SAM" id="MobiDB-lite"/>
    </source>
</evidence>
<feature type="signal peptide" evidence="2">
    <location>
        <begin position="1"/>
        <end position="26"/>
    </location>
</feature>
<dbReference type="GeneID" id="54422629"/>
<feature type="region of interest" description="Disordered" evidence="1">
    <location>
        <begin position="287"/>
        <end position="341"/>
    </location>
</feature>
<dbReference type="AlphaFoldDB" id="A0A6G1FR95"/>
<accession>A0A6G1FR95</accession>
<feature type="compositionally biased region" description="Polar residues" evidence="1">
    <location>
        <begin position="412"/>
        <end position="421"/>
    </location>
</feature>
<feature type="chain" id="PRO_5044631525" evidence="2">
    <location>
        <begin position="27"/>
        <end position="535"/>
    </location>
</feature>